<reference evidence="1" key="1">
    <citation type="submission" date="2023-06" db="EMBL/GenBank/DDBJ databases">
        <authorList>
            <person name="Kurt Z."/>
        </authorList>
    </citation>
    <scope>NUCLEOTIDE SEQUENCE</scope>
</reference>
<evidence type="ECO:0000313" key="3">
    <source>
        <dbReference type="Proteomes" id="UP001642409"/>
    </source>
</evidence>
<dbReference type="AlphaFoldDB" id="A0AA86NK46"/>
<keyword evidence="3" id="KW-1185">Reference proteome</keyword>
<dbReference type="Proteomes" id="UP001642409">
    <property type="component" value="Unassembled WGS sequence"/>
</dbReference>
<sequence>MKNWSGNNYQVILILVRKGFNEKISEIDVESALMSEMDVKTVPRLKLSTTVNRNSKQTAKSCIDCEQITCKDQVLRLVYGRRRISRPREIGDKLTDILKKMIISYLFVNNESIYTPNTNVKTEIIIYKVKNYRIACQTQLLTNTICFLACASTTAERNAISKQYGTDSDKSKISGQIEHI</sequence>
<evidence type="ECO:0000313" key="2">
    <source>
        <dbReference type="EMBL" id="CAL6054453.1"/>
    </source>
</evidence>
<protein>
    <submittedName>
        <fullName evidence="2">Hypothetical_protein</fullName>
    </submittedName>
</protein>
<evidence type="ECO:0000313" key="1">
    <source>
        <dbReference type="EMBL" id="CAI9920627.1"/>
    </source>
</evidence>
<organism evidence="1">
    <name type="scientific">Hexamita inflata</name>
    <dbReference type="NCBI Taxonomy" id="28002"/>
    <lineage>
        <taxon>Eukaryota</taxon>
        <taxon>Metamonada</taxon>
        <taxon>Diplomonadida</taxon>
        <taxon>Hexamitidae</taxon>
        <taxon>Hexamitinae</taxon>
        <taxon>Hexamita</taxon>
    </lineage>
</organism>
<dbReference type="EMBL" id="CAXDID020000202">
    <property type="protein sequence ID" value="CAL6054453.1"/>
    <property type="molecule type" value="Genomic_DNA"/>
</dbReference>
<name>A0AA86NK46_9EUKA</name>
<comment type="caution">
    <text evidence="1">The sequence shown here is derived from an EMBL/GenBank/DDBJ whole genome shotgun (WGS) entry which is preliminary data.</text>
</comment>
<proteinExistence type="predicted"/>
<accession>A0AA86NK46</accession>
<reference evidence="2 3" key="2">
    <citation type="submission" date="2024-07" db="EMBL/GenBank/DDBJ databases">
        <authorList>
            <person name="Akdeniz Z."/>
        </authorList>
    </citation>
    <scope>NUCLEOTIDE SEQUENCE [LARGE SCALE GENOMIC DNA]</scope>
</reference>
<dbReference type="EMBL" id="CATOUU010000202">
    <property type="protein sequence ID" value="CAI9920627.1"/>
    <property type="molecule type" value="Genomic_DNA"/>
</dbReference>
<gene>
    <name evidence="2" type="ORF">HINF_LOCUS46072</name>
    <name evidence="1" type="ORF">HINF_LOCUS8272</name>
</gene>